<organism evidence="2 3">
    <name type="scientific">Streptomyces pacificus</name>
    <dbReference type="NCBI Taxonomy" id="2705029"/>
    <lineage>
        <taxon>Bacteria</taxon>
        <taxon>Bacillati</taxon>
        <taxon>Actinomycetota</taxon>
        <taxon>Actinomycetes</taxon>
        <taxon>Kitasatosporales</taxon>
        <taxon>Streptomycetaceae</taxon>
        <taxon>Streptomyces</taxon>
    </lineage>
</organism>
<feature type="transmembrane region" description="Helical" evidence="1">
    <location>
        <begin position="166"/>
        <end position="185"/>
    </location>
</feature>
<dbReference type="AlphaFoldDB" id="A0A6A0B0U9"/>
<comment type="caution">
    <text evidence="2">The sequence shown here is derived from an EMBL/GenBank/DDBJ whole genome shotgun (WGS) entry which is preliminary data.</text>
</comment>
<reference evidence="2 3" key="1">
    <citation type="submission" date="2020-02" db="EMBL/GenBank/DDBJ databases">
        <title>Whole Genome Shotgun Sequence of Streptomyces sp. strain CWH03.</title>
        <authorList>
            <person name="Dohra H."/>
            <person name="Kodani S."/>
            <person name="Yamamura H."/>
        </authorList>
    </citation>
    <scope>NUCLEOTIDE SEQUENCE [LARGE SCALE GENOMIC DNA]</scope>
    <source>
        <strain evidence="2 3">CWH03</strain>
    </source>
</reference>
<feature type="transmembrane region" description="Helical" evidence="1">
    <location>
        <begin position="75"/>
        <end position="98"/>
    </location>
</feature>
<proteinExistence type="predicted"/>
<keyword evidence="1" id="KW-0812">Transmembrane</keyword>
<keyword evidence="1" id="KW-1133">Transmembrane helix</keyword>
<keyword evidence="3" id="KW-1185">Reference proteome</keyword>
<protein>
    <submittedName>
        <fullName evidence="2">Uncharacterized protein</fullName>
    </submittedName>
</protein>
<evidence type="ECO:0000313" key="3">
    <source>
        <dbReference type="Proteomes" id="UP000484988"/>
    </source>
</evidence>
<accession>A0A6A0B0U9</accession>
<feature type="transmembrane region" description="Helical" evidence="1">
    <location>
        <begin position="129"/>
        <end position="146"/>
    </location>
</feature>
<sequence length="189" mass="19933">MNRYAVGVRRWWAVPAALLLLILVCWTVGASQVPVPSLTGGLSGAQLAYFTPVLVVVTTMYCLDRNLRGAESTAVVPVHLLDTAALVLTVVLAHLAGFLVGMDIARNITVLLALALVTRRLANEATATAAGLLLLLLNLILGRAYDPGGHASPTWWALTLYPAGSLPAWVVALVLFALALAIPGARHRA</sequence>
<dbReference type="EMBL" id="BLLG01000012">
    <property type="protein sequence ID" value="GFH37884.1"/>
    <property type="molecule type" value="Genomic_DNA"/>
</dbReference>
<gene>
    <name evidence="2" type="ORF">SCWH03_41240</name>
</gene>
<evidence type="ECO:0000256" key="1">
    <source>
        <dbReference type="SAM" id="Phobius"/>
    </source>
</evidence>
<keyword evidence="1" id="KW-0472">Membrane</keyword>
<name>A0A6A0B0U9_9ACTN</name>
<evidence type="ECO:0000313" key="2">
    <source>
        <dbReference type="EMBL" id="GFH37884.1"/>
    </source>
</evidence>
<dbReference type="Proteomes" id="UP000484988">
    <property type="component" value="Unassembled WGS sequence"/>
</dbReference>